<evidence type="ECO:0000313" key="2">
    <source>
        <dbReference type="EMBL" id="QGK70651.1"/>
    </source>
</evidence>
<dbReference type="AlphaFoldDB" id="A0A5Q3Q7K9"/>
<dbReference type="InterPro" id="IPR007214">
    <property type="entry name" value="YbaK/aa-tRNA-synth-assoc-dom"/>
</dbReference>
<sequence length="157" mass="16711">MSVGRRARQFQNRLGEMGLDLEVVEMPDSTRTAADAARALNCEQAQIVKSLVFRTEPGDAPVLVLVSGVNRVDEAALSRVLGTNLAKADAAYVKKVTGFSIGGVPPLGHSSSMTLLVDEDLLRFDATWAAAGSPNAVFRIPGRVTDFLPPHTVGPVR</sequence>
<reference evidence="3" key="1">
    <citation type="submission" date="2019-11" db="EMBL/GenBank/DDBJ databases">
        <title>The complete genome sequence of Saccharopolyspora sp. E2A.</title>
        <authorList>
            <person name="Zhang G."/>
        </authorList>
    </citation>
    <scope>NUCLEOTIDE SEQUENCE [LARGE SCALE GENOMIC DNA]</scope>
    <source>
        <strain evidence="3">E2A</strain>
    </source>
</reference>
<proteinExistence type="predicted"/>
<dbReference type="Gene3D" id="3.90.960.10">
    <property type="entry name" value="YbaK/aminoacyl-tRNA synthetase-associated domain"/>
    <property type="match status" value="1"/>
</dbReference>
<dbReference type="EMBL" id="CP045929">
    <property type="protein sequence ID" value="QGK70651.1"/>
    <property type="molecule type" value="Genomic_DNA"/>
</dbReference>
<accession>A0A5Q3Q7K9</accession>
<name>A0A5Q3Q7K9_9PSEU</name>
<gene>
    <name evidence="2" type="ORF">GIY23_15030</name>
</gene>
<dbReference type="SUPFAM" id="SSF55826">
    <property type="entry name" value="YbaK/ProRS associated domain"/>
    <property type="match status" value="1"/>
</dbReference>
<dbReference type="PANTHER" id="PTHR30411">
    <property type="entry name" value="CYTOPLASMIC PROTEIN"/>
    <property type="match status" value="1"/>
</dbReference>
<dbReference type="InterPro" id="IPR036754">
    <property type="entry name" value="YbaK/aa-tRNA-synt-asso_dom_sf"/>
</dbReference>
<dbReference type="RefSeq" id="WP_154077233.1">
    <property type="nucleotide sequence ID" value="NZ_CP045929.1"/>
</dbReference>
<protein>
    <submittedName>
        <fullName evidence="2">YbaK/EbsC family protein</fullName>
    </submittedName>
</protein>
<dbReference type="KEGG" id="sace:GIY23_15030"/>
<organism evidence="2 3">
    <name type="scientific">Allosaccharopolyspora coralli</name>
    <dbReference type="NCBI Taxonomy" id="2665642"/>
    <lineage>
        <taxon>Bacteria</taxon>
        <taxon>Bacillati</taxon>
        <taxon>Actinomycetota</taxon>
        <taxon>Actinomycetes</taxon>
        <taxon>Pseudonocardiales</taxon>
        <taxon>Pseudonocardiaceae</taxon>
        <taxon>Allosaccharopolyspora</taxon>
    </lineage>
</organism>
<dbReference type="Proteomes" id="UP000371041">
    <property type="component" value="Chromosome"/>
</dbReference>
<evidence type="ECO:0000313" key="3">
    <source>
        <dbReference type="Proteomes" id="UP000371041"/>
    </source>
</evidence>
<keyword evidence="3" id="KW-1185">Reference proteome</keyword>
<feature type="domain" description="YbaK/aminoacyl-tRNA synthetase-associated" evidence="1">
    <location>
        <begin position="29"/>
        <end position="143"/>
    </location>
</feature>
<dbReference type="GO" id="GO:0002161">
    <property type="term" value="F:aminoacyl-tRNA deacylase activity"/>
    <property type="evidence" value="ECO:0007669"/>
    <property type="project" value="InterPro"/>
</dbReference>
<evidence type="ECO:0000259" key="1">
    <source>
        <dbReference type="Pfam" id="PF04073"/>
    </source>
</evidence>
<dbReference type="CDD" id="cd04333">
    <property type="entry name" value="ProX_deacylase"/>
    <property type="match status" value="1"/>
</dbReference>
<dbReference type="Pfam" id="PF04073">
    <property type="entry name" value="tRNA_edit"/>
    <property type="match status" value="1"/>
</dbReference>
<dbReference type="PANTHER" id="PTHR30411:SF1">
    <property type="entry name" value="CYTOPLASMIC PROTEIN"/>
    <property type="match status" value="1"/>
</dbReference>